<comment type="caution">
    <text evidence="2">The sequence shown here is derived from an EMBL/GenBank/DDBJ whole genome shotgun (WGS) entry which is preliminary data.</text>
</comment>
<feature type="compositionally biased region" description="Low complexity" evidence="1">
    <location>
        <begin position="466"/>
        <end position="490"/>
    </location>
</feature>
<feature type="region of interest" description="Disordered" evidence="1">
    <location>
        <begin position="26"/>
        <end position="55"/>
    </location>
</feature>
<feature type="region of interest" description="Disordered" evidence="1">
    <location>
        <begin position="112"/>
        <end position="139"/>
    </location>
</feature>
<dbReference type="Proteomes" id="UP001175211">
    <property type="component" value="Unassembled WGS sequence"/>
</dbReference>
<keyword evidence="3" id="KW-1185">Reference proteome</keyword>
<proteinExistence type="predicted"/>
<feature type="compositionally biased region" description="Low complexity" evidence="1">
    <location>
        <begin position="344"/>
        <end position="354"/>
    </location>
</feature>
<evidence type="ECO:0000313" key="3">
    <source>
        <dbReference type="Proteomes" id="UP001175211"/>
    </source>
</evidence>
<reference evidence="2" key="1">
    <citation type="submission" date="2023-06" db="EMBL/GenBank/DDBJ databases">
        <authorList>
            <consortium name="Lawrence Berkeley National Laboratory"/>
            <person name="Ahrendt S."/>
            <person name="Sahu N."/>
            <person name="Indic B."/>
            <person name="Wong-Bajracharya J."/>
            <person name="Merenyi Z."/>
            <person name="Ke H.-M."/>
            <person name="Monk M."/>
            <person name="Kocsube S."/>
            <person name="Drula E."/>
            <person name="Lipzen A."/>
            <person name="Balint B."/>
            <person name="Henrissat B."/>
            <person name="Andreopoulos B."/>
            <person name="Martin F.M."/>
            <person name="Harder C.B."/>
            <person name="Rigling D."/>
            <person name="Ford K.L."/>
            <person name="Foster G.D."/>
            <person name="Pangilinan J."/>
            <person name="Papanicolaou A."/>
            <person name="Barry K."/>
            <person name="LaButti K."/>
            <person name="Viragh M."/>
            <person name="Koriabine M."/>
            <person name="Yan M."/>
            <person name="Riley R."/>
            <person name="Champramary S."/>
            <person name="Plett K.L."/>
            <person name="Tsai I.J."/>
            <person name="Slot J."/>
            <person name="Sipos G."/>
            <person name="Plett J."/>
            <person name="Nagy L.G."/>
            <person name="Grigoriev I.V."/>
        </authorList>
    </citation>
    <scope>NUCLEOTIDE SEQUENCE</scope>
    <source>
        <strain evidence="2">CCBAS 213</strain>
    </source>
</reference>
<dbReference type="AlphaFoldDB" id="A0AA39NJ13"/>
<feature type="compositionally biased region" description="Polar residues" evidence="1">
    <location>
        <begin position="292"/>
        <end position="301"/>
    </location>
</feature>
<feature type="region of interest" description="Disordered" evidence="1">
    <location>
        <begin position="403"/>
        <end position="427"/>
    </location>
</feature>
<evidence type="ECO:0000313" key="2">
    <source>
        <dbReference type="EMBL" id="KAK0466388.1"/>
    </source>
</evidence>
<feature type="compositionally biased region" description="Polar residues" evidence="1">
    <location>
        <begin position="181"/>
        <end position="195"/>
    </location>
</feature>
<feature type="compositionally biased region" description="Acidic residues" evidence="1">
    <location>
        <begin position="408"/>
        <end position="421"/>
    </location>
</feature>
<protein>
    <submittedName>
        <fullName evidence="2">Uncharacterized protein</fullName>
    </submittedName>
</protein>
<evidence type="ECO:0000256" key="1">
    <source>
        <dbReference type="SAM" id="MobiDB-lite"/>
    </source>
</evidence>
<feature type="compositionally biased region" description="Basic and acidic residues" evidence="1">
    <location>
        <begin position="450"/>
        <end position="465"/>
    </location>
</feature>
<sequence length="574" mass="62249">MFKDNNSRSSITSDEIRWLAACSTFTQDTLPSPTSPIPIPSKRSRSPPPAPVGINDSLTLLRARGMPRRNYQRSTKCSRGKAIPKLNEDAYQAADPDCSSLEYAVAPPSLSTPLAAASSSSPYLRAGSPASSRTKVPRNGRTTHALLLANRPIEVDLFPNVNSTPPRKQASKHREWIYRSPKSSSDSPKFQSRINVNPRPHSPLPSPTSGRPGPCLEHRLPSGCHSNYRASNRDTRFSPPSPPSSFWSPHHLRSRISEDDALVTSNNGYPQWDNSDSRPSSPLSSKLSSGSHHTTATEPLQSRSASSSTISTSSSSRPPTPITPTSLYSSSPLDMMQNPYPPRSILTTSSSSTSTDKHSTSVMVSRPHQSRKRSGSSNKSVKFVDMPTVHYASICHSELNWDWATPDENSDADETESETEEGGAYSPMLGRILGFDQEDDDAEGTESESVTDHGCLEERKDETGSLRRLVSLKRSSSSASSRSIKARPSISGPFVLGSPPSVSTIPSPPATLTRAASISHLRSAPSYESFRSARSSGGKSVLSAKSLRSISGSIKSSAREFRNWFKVRRMAVVA</sequence>
<feature type="compositionally biased region" description="Low complexity" evidence="1">
    <location>
        <begin position="112"/>
        <end position="122"/>
    </location>
</feature>
<feature type="compositionally biased region" description="Low complexity" evidence="1">
    <location>
        <begin position="277"/>
        <end position="291"/>
    </location>
</feature>
<feature type="region of interest" description="Disordered" evidence="1">
    <location>
        <begin position="157"/>
        <end position="250"/>
    </location>
</feature>
<feature type="compositionally biased region" description="Polar residues" evidence="1">
    <location>
        <begin position="263"/>
        <end position="274"/>
    </location>
</feature>
<gene>
    <name evidence="2" type="ORF">EV420DRAFT_827659</name>
</gene>
<dbReference type="GeneID" id="85367171"/>
<dbReference type="RefSeq" id="XP_060337215.1">
    <property type="nucleotide sequence ID" value="XM_060483623.1"/>
</dbReference>
<feature type="region of interest" description="Disordered" evidence="1">
    <location>
        <begin position="439"/>
        <end position="490"/>
    </location>
</feature>
<accession>A0AA39NJ13</accession>
<dbReference type="EMBL" id="JAUEPS010000004">
    <property type="protein sequence ID" value="KAK0466388.1"/>
    <property type="molecule type" value="Genomic_DNA"/>
</dbReference>
<name>A0AA39NJ13_ARMTA</name>
<feature type="region of interest" description="Disordered" evidence="1">
    <location>
        <begin position="263"/>
        <end position="381"/>
    </location>
</feature>
<feature type="compositionally biased region" description="Low complexity" evidence="1">
    <location>
        <begin position="302"/>
        <end position="317"/>
    </location>
</feature>
<organism evidence="2 3">
    <name type="scientific">Armillaria tabescens</name>
    <name type="common">Ringless honey mushroom</name>
    <name type="synonym">Agaricus tabescens</name>
    <dbReference type="NCBI Taxonomy" id="1929756"/>
    <lineage>
        <taxon>Eukaryota</taxon>
        <taxon>Fungi</taxon>
        <taxon>Dikarya</taxon>
        <taxon>Basidiomycota</taxon>
        <taxon>Agaricomycotina</taxon>
        <taxon>Agaricomycetes</taxon>
        <taxon>Agaricomycetidae</taxon>
        <taxon>Agaricales</taxon>
        <taxon>Marasmiineae</taxon>
        <taxon>Physalacriaceae</taxon>
        <taxon>Desarmillaria</taxon>
    </lineage>
</organism>